<evidence type="ECO:0000256" key="1">
    <source>
        <dbReference type="SAM" id="MobiDB-lite"/>
    </source>
</evidence>
<feature type="compositionally biased region" description="Low complexity" evidence="1">
    <location>
        <begin position="1"/>
        <end position="19"/>
    </location>
</feature>
<dbReference type="AlphaFoldDB" id="A0A2P2LG81"/>
<feature type="region of interest" description="Disordered" evidence="1">
    <location>
        <begin position="1"/>
        <end position="22"/>
    </location>
</feature>
<protein>
    <submittedName>
        <fullName evidence="2">Protein MEI2-like 2</fullName>
    </submittedName>
</protein>
<sequence>MDYSSKDTASSHSAESSTSKKLRTGAWGIPLARDACHPSNDASLFSSSLPVLPHEQCMYKL</sequence>
<name>A0A2P2LG81_RHIMU</name>
<proteinExistence type="predicted"/>
<reference evidence="2" key="1">
    <citation type="submission" date="2018-02" db="EMBL/GenBank/DDBJ databases">
        <title>Rhizophora mucronata_Transcriptome.</title>
        <authorList>
            <person name="Meera S.P."/>
            <person name="Sreeshan A."/>
            <person name="Augustine A."/>
        </authorList>
    </citation>
    <scope>NUCLEOTIDE SEQUENCE</scope>
    <source>
        <tissue evidence="2">Leaf</tissue>
    </source>
</reference>
<evidence type="ECO:0000313" key="2">
    <source>
        <dbReference type="EMBL" id="MBX16969.1"/>
    </source>
</evidence>
<accession>A0A2P2LG81</accession>
<organism evidence="2">
    <name type="scientific">Rhizophora mucronata</name>
    <name type="common">Asiatic mangrove</name>
    <dbReference type="NCBI Taxonomy" id="61149"/>
    <lineage>
        <taxon>Eukaryota</taxon>
        <taxon>Viridiplantae</taxon>
        <taxon>Streptophyta</taxon>
        <taxon>Embryophyta</taxon>
        <taxon>Tracheophyta</taxon>
        <taxon>Spermatophyta</taxon>
        <taxon>Magnoliopsida</taxon>
        <taxon>eudicotyledons</taxon>
        <taxon>Gunneridae</taxon>
        <taxon>Pentapetalae</taxon>
        <taxon>rosids</taxon>
        <taxon>fabids</taxon>
        <taxon>Malpighiales</taxon>
        <taxon>Rhizophoraceae</taxon>
        <taxon>Rhizophora</taxon>
    </lineage>
</organism>
<dbReference type="EMBL" id="GGEC01036485">
    <property type="protein sequence ID" value="MBX16969.1"/>
    <property type="molecule type" value="Transcribed_RNA"/>
</dbReference>